<protein>
    <recommendedName>
        <fullName evidence="3">AraC family transcriptional regulator</fullName>
    </recommendedName>
</protein>
<reference evidence="1 2" key="1">
    <citation type="submission" date="2023-07" db="EMBL/GenBank/DDBJ databases">
        <title>Genomic Encyclopedia of Type Strains, Phase IV (KMG-IV): sequencing the most valuable type-strain genomes for metagenomic binning, comparative biology and taxonomic classification.</title>
        <authorList>
            <person name="Goeker M."/>
        </authorList>
    </citation>
    <scope>NUCLEOTIDE SEQUENCE [LARGE SCALE GENOMIC DNA]</scope>
    <source>
        <strain evidence="1 2">T98</strain>
    </source>
</reference>
<accession>A0ABU3HD14</accession>
<gene>
    <name evidence="1" type="ORF">J2Z22_004306</name>
</gene>
<keyword evidence="2" id="KW-1185">Reference proteome</keyword>
<organism evidence="1 2">
    <name type="scientific">Paenibacillus forsythiae</name>
    <dbReference type="NCBI Taxonomy" id="365616"/>
    <lineage>
        <taxon>Bacteria</taxon>
        <taxon>Bacillati</taxon>
        <taxon>Bacillota</taxon>
        <taxon>Bacilli</taxon>
        <taxon>Bacillales</taxon>
        <taxon>Paenibacillaceae</taxon>
        <taxon>Paenibacillus</taxon>
    </lineage>
</organism>
<sequence>MGNYSRIEASLRGAAKARILILDTNNIQFYYQHERLFPQSDIFRPYDVVLIPGWVHAEYSHHEGKAHYIASIPVPTIIIEETDDYLPMLGYSDKRLMELFRVASPFSESQRFFNCYRKLEVDELSDNWIDEYYNQGFFTRQTGTLITKKNAGEVSILSLCFCLLSHYPTQIGNISIASSDFGIIALKDRILKEANNQPLELGILQSPPISFLTTDVSMFGAIKAGSLSLEQIPSLRPNKRSSLYIEYFADQTSTFHQHVVDTDSFVNICRNHEQYRIIF</sequence>
<name>A0ABU3HD14_9BACL</name>
<evidence type="ECO:0000313" key="1">
    <source>
        <dbReference type="EMBL" id="MDT3428713.1"/>
    </source>
</evidence>
<comment type="caution">
    <text evidence="1">The sequence shown here is derived from an EMBL/GenBank/DDBJ whole genome shotgun (WGS) entry which is preliminary data.</text>
</comment>
<dbReference type="EMBL" id="JAUSUY010000025">
    <property type="protein sequence ID" value="MDT3428713.1"/>
    <property type="molecule type" value="Genomic_DNA"/>
</dbReference>
<dbReference type="Proteomes" id="UP001248709">
    <property type="component" value="Unassembled WGS sequence"/>
</dbReference>
<proteinExistence type="predicted"/>
<evidence type="ECO:0000313" key="2">
    <source>
        <dbReference type="Proteomes" id="UP001248709"/>
    </source>
</evidence>
<dbReference type="RefSeq" id="WP_025702322.1">
    <property type="nucleotide sequence ID" value="NZ_JAUSUY010000025.1"/>
</dbReference>
<evidence type="ECO:0008006" key="3">
    <source>
        <dbReference type="Google" id="ProtNLM"/>
    </source>
</evidence>